<evidence type="ECO:0000313" key="16">
    <source>
        <dbReference type="EMBL" id="ODO07470.1"/>
    </source>
</evidence>
<dbReference type="GO" id="GO:0005789">
    <property type="term" value="C:endoplasmic reticulum membrane"/>
    <property type="evidence" value="ECO:0007669"/>
    <property type="project" value="TreeGrafter"/>
</dbReference>
<comment type="cofactor">
    <cofactor evidence="1">
        <name>Mg(2+)</name>
        <dbReference type="ChEBI" id="CHEBI:18420"/>
    </cofactor>
</comment>
<keyword evidence="11" id="KW-0443">Lipid metabolism</keyword>
<comment type="subcellular location">
    <subcellularLocation>
        <location evidence="2">Membrane</location>
    </subcellularLocation>
</comment>
<dbReference type="OrthoDB" id="431150at2759"/>
<name>A0A1E3K2V8_9TREE</name>
<comment type="similarity">
    <text evidence="3">Belongs to the phytoene/squalene synthase family.</text>
</comment>
<dbReference type="SFLD" id="SFLDG01018">
    <property type="entry name" value="Squalene/Phytoene_Synthase_Lik"/>
    <property type="match status" value="1"/>
</dbReference>
<evidence type="ECO:0000256" key="10">
    <source>
        <dbReference type="ARBA" id="ARBA00023011"/>
    </source>
</evidence>
<dbReference type="NCBIfam" id="TIGR01559">
    <property type="entry name" value="squal_synth"/>
    <property type="match status" value="1"/>
</dbReference>
<dbReference type="Pfam" id="PF00494">
    <property type="entry name" value="SQS_PSY"/>
    <property type="match status" value="1"/>
</dbReference>
<comment type="caution">
    <text evidence="16">The sequence shown here is derived from an EMBL/GenBank/DDBJ whole genome shotgun (WGS) entry which is preliminary data.</text>
</comment>
<keyword evidence="5" id="KW-0444">Lipid biosynthesis</keyword>
<gene>
    <name evidence="16" type="ORF">L198_01049</name>
</gene>
<protein>
    <recommendedName>
        <fullName evidence="4">squalene synthase</fullName>
        <ecNumber evidence="4">2.5.1.21</ecNumber>
    </recommendedName>
</protein>
<sequence>MVSATSIVNAIRYPAETRAMVNYAIWMDHRDITDVTELPTTCYDRPTMRKCWDFLDLTSRSFARVIRELEGDLARTVCIFYLVLRALDTVEDDMTISNDVKLPLLRIMHTKLYEPGWTFKESTEKDRIVLEEFDNIQIEFTLLQPAYQAVIADICKKMGAGMADFAALATPEAPVAEVNTIADYDLYCHYVAGLVGEGLSGLFAASGKERSFIADQLTLSNSMGLLLQKTNIYRDLHEDVVDGRGFWPRAIWGKYGFNSMKELIEPGREKEAMFAASEMVLDALRHATDALDYMTLLKSQSVFNFVAIPAVMAIATLERAYMNPDILRKNVKIRKGETVRLIMRATNPRDVAYVFREYARKIHAKVQKDDPNLLKLSIACGKIEQWSEHHYPSFIEVAGQGQGHVKSAIDPTSNDARAALFLQLAKKAQEAASKARQDKLMADLRAKGLIKGDGGELDEDEEARKRYEAIQSQQTTPYLMIIGVVLGMLTLMAALGGLTIWVVVKAFPEASLPNSYIGLHTNIDRYVVNKVRSLEGFFSVTMRMGYLDRTPPSTDDLVHLITPLASRSASNASLALTGVSSILKASKVVSHVVPQHVIRSKGGRRNVVWNWVRRLLVEEVYAGARVMWPDRVEVEDRESTVYISVSANI</sequence>
<evidence type="ECO:0000256" key="3">
    <source>
        <dbReference type="ARBA" id="ARBA00006251"/>
    </source>
</evidence>
<dbReference type="Proteomes" id="UP000094819">
    <property type="component" value="Unassembled WGS sequence"/>
</dbReference>
<dbReference type="InterPro" id="IPR044844">
    <property type="entry name" value="Trans_IPPS_euk-type"/>
</dbReference>
<evidence type="ECO:0000256" key="4">
    <source>
        <dbReference type="ARBA" id="ARBA00012373"/>
    </source>
</evidence>
<keyword evidence="8" id="KW-0752">Steroid biosynthesis</keyword>
<proteinExistence type="inferred from homology"/>
<keyword evidence="13" id="KW-1207">Sterol metabolism</keyword>
<keyword evidence="14" id="KW-0753">Steroid metabolism</keyword>
<evidence type="ECO:0000256" key="5">
    <source>
        <dbReference type="ARBA" id="ARBA00022516"/>
    </source>
</evidence>
<keyword evidence="10" id="KW-0756">Sterol biosynthesis</keyword>
<accession>A0A1E3K2V8</accession>
<dbReference type="PROSITE" id="PS01044">
    <property type="entry name" value="SQUALEN_PHYTOEN_SYN_1"/>
    <property type="match status" value="1"/>
</dbReference>
<dbReference type="CDD" id="cd00683">
    <property type="entry name" value="Trans_IPPS_HH"/>
    <property type="match status" value="1"/>
</dbReference>
<dbReference type="InterPro" id="IPR019845">
    <property type="entry name" value="Squalene/phytoene_synthase_CS"/>
</dbReference>
<keyword evidence="6 16" id="KW-0808">Transferase</keyword>
<evidence type="ECO:0000313" key="17">
    <source>
        <dbReference type="Proteomes" id="UP000094819"/>
    </source>
</evidence>
<dbReference type="GO" id="GO:0006696">
    <property type="term" value="P:ergosterol biosynthetic process"/>
    <property type="evidence" value="ECO:0007669"/>
    <property type="project" value="TreeGrafter"/>
</dbReference>
<feature type="transmembrane region" description="Helical" evidence="15">
    <location>
        <begin position="478"/>
        <end position="504"/>
    </location>
</feature>
<evidence type="ECO:0000256" key="14">
    <source>
        <dbReference type="ARBA" id="ARBA00023221"/>
    </source>
</evidence>
<evidence type="ECO:0000256" key="9">
    <source>
        <dbReference type="ARBA" id="ARBA00022989"/>
    </source>
</evidence>
<dbReference type="PANTHER" id="PTHR11626">
    <property type="entry name" value="FARNESYL-DIPHOSPHATE FARNESYLTRANSFERASE"/>
    <property type="match status" value="1"/>
</dbReference>
<dbReference type="InterPro" id="IPR033904">
    <property type="entry name" value="Trans_IPPS_HH"/>
</dbReference>
<dbReference type="FunFam" id="1.10.600.10:FF:000003">
    <property type="entry name" value="Farnesyl-diphosphate farnesyltransferase 1"/>
    <property type="match status" value="1"/>
</dbReference>
<evidence type="ECO:0000256" key="2">
    <source>
        <dbReference type="ARBA" id="ARBA00004370"/>
    </source>
</evidence>
<dbReference type="InterPro" id="IPR008949">
    <property type="entry name" value="Isoprenoid_synthase_dom_sf"/>
</dbReference>
<evidence type="ECO:0000256" key="8">
    <source>
        <dbReference type="ARBA" id="ARBA00022955"/>
    </source>
</evidence>
<dbReference type="SUPFAM" id="SSF48576">
    <property type="entry name" value="Terpenoid synthases"/>
    <property type="match status" value="1"/>
</dbReference>
<keyword evidence="7 15" id="KW-0812">Transmembrane</keyword>
<dbReference type="PANTHER" id="PTHR11626:SF2">
    <property type="entry name" value="SQUALENE SYNTHASE"/>
    <property type="match status" value="1"/>
</dbReference>
<dbReference type="PROSITE" id="PS01045">
    <property type="entry name" value="SQUALEN_PHYTOEN_SYN_2"/>
    <property type="match status" value="1"/>
</dbReference>
<dbReference type="SFLD" id="SFLDS00005">
    <property type="entry name" value="Isoprenoid_Synthase_Type_I"/>
    <property type="match status" value="1"/>
</dbReference>
<dbReference type="Gene3D" id="1.10.600.10">
    <property type="entry name" value="Farnesyl Diphosphate Synthase"/>
    <property type="match status" value="1"/>
</dbReference>
<keyword evidence="17" id="KW-1185">Reference proteome</keyword>
<dbReference type="AlphaFoldDB" id="A0A1E3K2V8"/>
<reference evidence="16 17" key="1">
    <citation type="submission" date="2016-06" db="EMBL/GenBank/DDBJ databases">
        <title>Evolution of pathogenesis and genome organization in the Tremellales.</title>
        <authorList>
            <person name="Cuomo C."/>
            <person name="Litvintseva A."/>
            <person name="Heitman J."/>
            <person name="Chen Y."/>
            <person name="Sun S."/>
            <person name="Springer D."/>
            <person name="Dromer F."/>
            <person name="Young S."/>
            <person name="Zeng Q."/>
            <person name="Chapman S."/>
            <person name="Gujja S."/>
            <person name="Saif S."/>
            <person name="Birren B."/>
        </authorList>
    </citation>
    <scope>NUCLEOTIDE SEQUENCE [LARGE SCALE GENOMIC DNA]</scope>
    <source>
        <strain evidence="16 17">CBS 7118</strain>
    </source>
</reference>
<evidence type="ECO:0000256" key="11">
    <source>
        <dbReference type="ARBA" id="ARBA00023098"/>
    </source>
</evidence>
<keyword evidence="9 15" id="KW-1133">Transmembrane helix</keyword>
<dbReference type="EC" id="2.5.1.21" evidence="4"/>
<evidence type="ECO:0000256" key="1">
    <source>
        <dbReference type="ARBA" id="ARBA00001946"/>
    </source>
</evidence>
<evidence type="ECO:0000256" key="7">
    <source>
        <dbReference type="ARBA" id="ARBA00022692"/>
    </source>
</evidence>
<evidence type="ECO:0000256" key="15">
    <source>
        <dbReference type="SAM" id="Phobius"/>
    </source>
</evidence>
<keyword evidence="12 15" id="KW-0472">Membrane</keyword>
<evidence type="ECO:0000256" key="6">
    <source>
        <dbReference type="ARBA" id="ARBA00022679"/>
    </source>
</evidence>
<evidence type="ECO:0000256" key="13">
    <source>
        <dbReference type="ARBA" id="ARBA00023166"/>
    </source>
</evidence>
<dbReference type="GO" id="GO:0045338">
    <property type="term" value="P:farnesyl diphosphate metabolic process"/>
    <property type="evidence" value="ECO:0007669"/>
    <property type="project" value="InterPro"/>
</dbReference>
<evidence type="ECO:0000256" key="12">
    <source>
        <dbReference type="ARBA" id="ARBA00023136"/>
    </source>
</evidence>
<organism evidence="16 17">
    <name type="scientific">Cryptococcus wingfieldii CBS 7118</name>
    <dbReference type="NCBI Taxonomy" id="1295528"/>
    <lineage>
        <taxon>Eukaryota</taxon>
        <taxon>Fungi</taxon>
        <taxon>Dikarya</taxon>
        <taxon>Basidiomycota</taxon>
        <taxon>Agaricomycotina</taxon>
        <taxon>Tremellomycetes</taxon>
        <taxon>Tremellales</taxon>
        <taxon>Cryptococcaceae</taxon>
        <taxon>Cryptococcus</taxon>
    </lineage>
</organism>
<dbReference type="GeneID" id="30190262"/>
<dbReference type="InterPro" id="IPR006449">
    <property type="entry name" value="Squal_synth-like"/>
</dbReference>
<dbReference type="RefSeq" id="XP_019034947.1">
    <property type="nucleotide sequence ID" value="XM_019173221.1"/>
</dbReference>
<dbReference type="GO" id="GO:0051996">
    <property type="term" value="F:squalene synthase [NAD(P)H] activity"/>
    <property type="evidence" value="ECO:0007669"/>
    <property type="project" value="UniProtKB-EC"/>
</dbReference>
<dbReference type="EMBL" id="AWGH01000002">
    <property type="protein sequence ID" value="ODO07470.1"/>
    <property type="molecule type" value="Genomic_DNA"/>
</dbReference>
<dbReference type="InterPro" id="IPR002060">
    <property type="entry name" value="Squ/phyt_synthse"/>
</dbReference>